<name>A0ABW5V7Q5_9BACI</name>
<dbReference type="Gene3D" id="3.40.5.10">
    <property type="entry name" value="Ribosomal protein L9, N-terminal domain"/>
    <property type="match status" value="1"/>
</dbReference>
<dbReference type="PROSITE" id="PS00651">
    <property type="entry name" value="RIBOSOMAL_L9"/>
    <property type="match status" value="1"/>
</dbReference>
<dbReference type="HAMAP" id="MF_00503">
    <property type="entry name" value="Ribosomal_bL9"/>
    <property type="match status" value="1"/>
</dbReference>
<evidence type="ECO:0000256" key="5">
    <source>
        <dbReference type="ARBA" id="ARBA00023274"/>
    </source>
</evidence>
<reference evidence="11" key="1">
    <citation type="journal article" date="2019" name="Int. J. Syst. Evol. Microbiol.">
        <title>The Global Catalogue of Microorganisms (GCM) 10K type strain sequencing project: providing services to taxonomists for standard genome sequencing and annotation.</title>
        <authorList>
            <consortium name="The Broad Institute Genomics Platform"/>
            <consortium name="The Broad Institute Genome Sequencing Center for Infectious Disease"/>
            <person name="Wu L."/>
            <person name="Ma J."/>
        </authorList>
    </citation>
    <scope>NUCLEOTIDE SEQUENCE [LARGE SCALE GENOMIC DNA]</scope>
    <source>
        <strain evidence="11">TISTR 1535</strain>
    </source>
</reference>
<evidence type="ECO:0000313" key="10">
    <source>
        <dbReference type="EMBL" id="MFD2761323.1"/>
    </source>
</evidence>
<comment type="similarity">
    <text evidence="1 7">Belongs to the bacterial ribosomal protein bL9 family.</text>
</comment>
<dbReference type="InterPro" id="IPR020069">
    <property type="entry name" value="Ribosomal_bL9_C"/>
</dbReference>
<dbReference type="Pfam" id="PF01281">
    <property type="entry name" value="Ribosomal_L9_N"/>
    <property type="match status" value="1"/>
</dbReference>
<proteinExistence type="inferred from homology"/>
<keyword evidence="2 7" id="KW-0699">rRNA-binding</keyword>
<protein>
    <recommendedName>
        <fullName evidence="6 7">Large ribosomal subunit protein bL9</fullName>
    </recommendedName>
</protein>
<dbReference type="Proteomes" id="UP001597502">
    <property type="component" value="Unassembled WGS sequence"/>
</dbReference>
<dbReference type="SUPFAM" id="SSF55653">
    <property type="entry name" value="Ribosomal protein L9 C-domain"/>
    <property type="match status" value="1"/>
</dbReference>
<dbReference type="RefSeq" id="WP_382393705.1">
    <property type="nucleotide sequence ID" value="NZ_JBHUNA010000021.1"/>
</dbReference>
<comment type="function">
    <text evidence="7">Binds to the 23S rRNA.</text>
</comment>
<dbReference type="Pfam" id="PF03948">
    <property type="entry name" value="Ribosomal_L9_C"/>
    <property type="match status" value="1"/>
</dbReference>
<dbReference type="EMBL" id="JBHUNA010000021">
    <property type="protein sequence ID" value="MFD2761323.1"/>
    <property type="molecule type" value="Genomic_DNA"/>
</dbReference>
<evidence type="ECO:0000256" key="3">
    <source>
        <dbReference type="ARBA" id="ARBA00022884"/>
    </source>
</evidence>
<dbReference type="Gene3D" id="3.10.430.100">
    <property type="entry name" value="Ribosomal protein L9, C-terminal domain"/>
    <property type="match status" value="1"/>
</dbReference>
<keyword evidence="3 7" id="KW-0694">RNA-binding</keyword>
<keyword evidence="11" id="KW-1185">Reference proteome</keyword>
<evidence type="ECO:0000313" key="11">
    <source>
        <dbReference type="Proteomes" id="UP001597502"/>
    </source>
</evidence>
<dbReference type="GO" id="GO:0005840">
    <property type="term" value="C:ribosome"/>
    <property type="evidence" value="ECO:0007669"/>
    <property type="project" value="UniProtKB-KW"/>
</dbReference>
<dbReference type="InterPro" id="IPR000244">
    <property type="entry name" value="Ribosomal_bL9"/>
</dbReference>
<comment type="caution">
    <text evidence="10">The sequence shown here is derived from an EMBL/GenBank/DDBJ whole genome shotgun (WGS) entry which is preliminary data.</text>
</comment>
<keyword evidence="5 7" id="KW-0687">Ribonucleoprotein</keyword>
<evidence type="ECO:0000256" key="4">
    <source>
        <dbReference type="ARBA" id="ARBA00022980"/>
    </source>
</evidence>
<sequence length="148" mass="16542">MKVIFTKDVKGKGKKGEVKDVSDGYARNYLLKNNLAEEATPGNMKALEAKKKKQQQQEEEIKKEAELLKNELADVTVEIKAKSGDGGRLFGSITSKHIADTLKKDYDYKIDKRKIELDSPIRTLGYTKVPVKLHQDVTGTINVHVAEA</sequence>
<keyword evidence="4 7" id="KW-0689">Ribosomal protein</keyword>
<dbReference type="SUPFAM" id="SSF55658">
    <property type="entry name" value="L9 N-domain-like"/>
    <property type="match status" value="1"/>
</dbReference>
<evidence type="ECO:0000259" key="9">
    <source>
        <dbReference type="PROSITE" id="PS00651"/>
    </source>
</evidence>
<dbReference type="InterPro" id="IPR036791">
    <property type="entry name" value="Ribosomal_bL9_C_sf"/>
</dbReference>
<evidence type="ECO:0000256" key="8">
    <source>
        <dbReference type="SAM" id="MobiDB-lite"/>
    </source>
</evidence>
<feature type="domain" description="Ribosomal protein L9" evidence="9">
    <location>
        <begin position="13"/>
        <end position="40"/>
    </location>
</feature>
<dbReference type="InterPro" id="IPR009027">
    <property type="entry name" value="Ribosomal_bL9/RNase_H1_N"/>
</dbReference>
<evidence type="ECO:0000256" key="2">
    <source>
        <dbReference type="ARBA" id="ARBA00022730"/>
    </source>
</evidence>
<feature type="region of interest" description="Disordered" evidence="8">
    <location>
        <begin position="41"/>
        <end position="60"/>
    </location>
</feature>
<dbReference type="PANTHER" id="PTHR21368">
    <property type="entry name" value="50S RIBOSOMAL PROTEIN L9"/>
    <property type="match status" value="1"/>
</dbReference>
<gene>
    <name evidence="7 10" type="primary">rplI</name>
    <name evidence="10" type="ORF">ACFSUO_10105</name>
</gene>
<organism evidence="10 11">
    <name type="scientific">Lentibacillus juripiscarius</name>
    <dbReference type="NCBI Taxonomy" id="257446"/>
    <lineage>
        <taxon>Bacteria</taxon>
        <taxon>Bacillati</taxon>
        <taxon>Bacillota</taxon>
        <taxon>Bacilli</taxon>
        <taxon>Bacillales</taxon>
        <taxon>Bacillaceae</taxon>
        <taxon>Lentibacillus</taxon>
    </lineage>
</organism>
<accession>A0ABW5V7Q5</accession>
<dbReference type="InterPro" id="IPR020594">
    <property type="entry name" value="Ribosomal_bL9_bac/chp"/>
</dbReference>
<dbReference type="NCBIfam" id="TIGR00158">
    <property type="entry name" value="L9"/>
    <property type="match status" value="1"/>
</dbReference>
<evidence type="ECO:0000256" key="1">
    <source>
        <dbReference type="ARBA" id="ARBA00010605"/>
    </source>
</evidence>
<evidence type="ECO:0000256" key="7">
    <source>
        <dbReference type="HAMAP-Rule" id="MF_00503"/>
    </source>
</evidence>
<dbReference type="InterPro" id="IPR020070">
    <property type="entry name" value="Ribosomal_bL9_N"/>
</dbReference>
<evidence type="ECO:0000256" key="6">
    <source>
        <dbReference type="ARBA" id="ARBA00035292"/>
    </source>
</evidence>
<dbReference type="InterPro" id="IPR036935">
    <property type="entry name" value="Ribosomal_bL9_N_sf"/>
</dbReference>